<protein>
    <submittedName>
        <fullName evidence="1">Uncharacterized protein</fullName>
    </submittedName>
</protein>
<proteinExistence type="predicted"/>
<reference evidence="1 2" key="1">
    <citation type="journal article" date="2022" name="DNA Res.">
        <title>Chromosomal-level genome assembly of the orchid tree Bauhinia variegata (Leguminosae; Cercidoideae) supports the allotetraploid origin hypothesis of Bauhinia.</title>
        <authorList>
            <person name="Zhong Y."/>
            <person name="Chen Y."/>
            <person name="Zheng D."/>
            <person name="Pang J."/>
            <person name="Liu Y."/>
            <person name="Luo S."/>
            <person name="Meng S."/>
            <person name="Qian L."/>
            <person name="Wei D."/>
            <person name="Dai S."/>
            <person name="Zhou R."/>
        </authorList>
    </citation>
    <scope>NUCLEOTIDE SEQUENCE [LARGE SCALE GENOMIC DNA]</scope>
    <source>
        <strain evidence="1">BV-YZ2020</strain>
    </source>
</reference>
<accession>A0ACB9NK50</accession>
<sequence length="84" mass="9606">MVPPDKSLSWSSSHMMCHFSVEIVHATELASFCTQRIYVSLHNFGILVLPIKCIIVARFWCCSHAFGKEVAKYKLTSEILFKEN</sequence>
<name>A0ACB9NK50_BAUVA</name>
<dbReference type="EMBL" id="CM039431">
    <property type="protein sequence ID" value="KAI4336332.1"/>
    <property type="molecule type" value="Genomic_DNA"/>
</dbReference>
<gene>
    <name evidence="1" type="ORF">L6164_014870</name>
</gene>
<evidence type="ECO:0000313" key="2">
    <source>
        <dbReference type="Proteomes" id="UP000828941"/>
    </source>
</evidence>
<comment type="caution">
    <text evidence="1">The sequence shown here is derived from an EMBL/GenBank/DDBJ whole genome shotgun (WGS) entry which is preliminary data.</text>
</comment>
<dbReference type="Proteomes" id="UP000828941">
    <property type="component" value="Chromosome 6"/>
</dbReference>
<evidence type="ECO:0000313" key="1">
    <source>
        <dbReference type="EMBL" id="KAI4336332.1"/>
    </source>
</evidence>
<keyword evidence="2" id="KW-1185">Reference proteome</keyword>
<organism evidence="1 2">
    <name type="scientific">Bauhinia variegata</name>
    <name type="common">Purple orchid tree</name>
    <name type="synonym">Phanera variegata</name>
    <dbReference type="NCBI Taxonomy" id="167791"/>
    <lineage>
        <taxon>Eukaryota</taxon>
        <taxon>Viridiplantae</taxon>
        <taxon>Streptophyta</taxon>
        <taxon>Embryophyta</taxon>
        <taxon>Tracheophyta</taxon>
        <taxon>Spermatophyta</taxon>
        <taxon>Magnoliopsida</taxon>
        <taxon>eudicotyledons</taxon>
        <taxon>Gunneridae</taxon>
        <taxon>Pentapetalae</taxon>
        <taxon>rosids</taxon>
        <taxon>fabids</taxon>
        <taxon>Fabales</taxon>
        <taxon>Fabaceae</taxon>
        <taxon>Cercidoideae</taxon>
        <taxon>Cercideae</taxon>
        <taxon>Bauhiniinae</taxon>
        <taxon>Bauhinia</taxon>
    </lineage>
</organism>